<sequence length="395" mass="43807">MEFLLQYGLFLAKTVTLVAAFIIIVGSIVAISQRQKDKQDGLLRIKNLNDRFDRMRRVLEHKIHDELWLKSREKIEQKAEKLEYKARKKEAKLAEKAALKALPSKAASGEKRGATIERDASGKSADTAKATDTALSKEEAVDDDGRKRVYVLDFDGDIKASEVDSLRESITAVLTLARPTDEVVVRLESPGGMVHSYGLAASQLGRIKARNIPLTVCVDKVAASGGYLMACLADKIIAAPFAIIGSIGVVAQVPNVHRLLKKNDIDVEVLTAGEYKRTLTILGENTEQGRAKFLDDLHETHVLFKEFVSTNRPVVDIEEVSKGEIWYGQRAIDKKLIDEILTSDDYLQASAKVADVYQVSYEEPKNLAEKFGIAASVAIDRGWTRLMSLMHQPKM</sequence>
<reference evidence="15" key="1">
    <citation type="journal article" date="2019" name="Int. J. Syst. Evol. Microbiol.">
        <title>The Global Catalogue of Microorganisms (GCM) 10K type strain sequencing project: providing services to taxonomists for standard genome sequencing and annotation.</title>
        <authorList>
            <consortium name="The Broad Institute Genomics Platform"/>
            <consortium name="The Broad Institute Genome Sequencing Center for Infectious Disease"/>
            <person name="Wu L."/>
            <person name="Ma J."/>
        </authorList>
    </citation>
    <scope>NUCLEOTIDE SEQUENCE [LARGE SCALE GENOMIC DNA]</scope>
    <source>
        <strain evidence="15">JCM 17555</strain>
    </source>
</reference>
<evidence type="ECO:0000256" key="1">
    <source>
        <dbReference type="ARBA" id="ARBA00004236"/>
    </source>
</evidence>
<dbReference type="InterPro" id="IPR013703">
    <property type="entry name" value="Peptidase_S49_N_proteobac"/>
</dbReference>
<protein>
    <recommendedName>
        <fullName evidence="16">Serine protease SohB</fullName>
    </recommendedName>
</protein>
<evidence type="ECO:0000256" key="4">
    <source>
        <dbReference type="ARBA" id="ARBA00022670"/>
    </source>
</evidence>
<keyword evidence="9 11" id="KW-0472">Membrane</keyword>
<dbReference type="Gene3D" id="3.90.226.10">
    <property type="entry name" value="2-enoyl-CoA Hydratase, Chain A, domain 1"/>
    <property type="match status" value="1"/>
</dbReference>
<organism evidence="14 15">
    <name type="scientific">Allohahella marinimesophila</name>
    <dbReference type="NCBI Taxonomy" id="1054972"/>
    <lineage>
        <taxon>Bacteria</taxon>
        <taxon>Pseudomonadati</taxon>
        <taxon>Pseudomonadota</taxon>
        <taxon>Gammaproteobacteria</taxon>
        <taxon>Oceanospirillales</taxon>
        <taxon>Hahellaceae</taxon>
        <taxon>Allohahella</taxon>
    </lineage>
</organism>
<evidence type="ECO:0000256" key="11">
    <source>
        <dbReference type="SAM" id="Phobius"/>
    </source>
</evidence>
<dbReference type="NCBIfam" id="NF008745">
    <property type="entry name" value="PRK11778.1"/>
    <property type="match status" value="1"/>
</dbReference>
<evidence type="ECO:0000259" key="12">
    <source>
        <dbReference type="Pfam" id="PF01343"/>
    </source>
</evidence>
<feature type="transmembrane region" description="Helical" evidence="11">
    <location>
        <begin position="6"/>
        <end position="31"/>
    </location>
</feature>
<feature type="domain" description="Peptidase S49" evidence="12">
    <location>
        <begin position="208"/>
        <end position="356"/>
    </location>
</feature>
<comment type="similarity">
    <text evidence="2">Belongs to the peptidase S49 family.</text>
</comment>
<gene>
    <name evidence="14" type="ORF">GCM10022278_05630</name>
</gene>
<keyword evidence="3" id="KW-1003">Cell membrane</keyword>
<dbReference type="InterPro" id="IPR002142">
    <property type="entry name" value="Peptidase_S49"/>
</dbReference>
<dbReference type="Gene3D" id="6.20.330.10">
    <property type="match status" value="1"/>
</dbReference>
<evidence type="ECO:0000256" key="2">
    <source>
        <dbReference type="ARBA" id="ARBA00008683"/>
    </source>
</evidence>
<evidence type="ECO:0000313" key="14">
    <source>
        <dbReference type="EMBL" id="GAA3949347.1"/>
    </source>
</evidence>
<dbReference type="RefSeq" id="WP_344803057.1">
    <property type="nucleotide sequence ID" value="NZ_BAABBO010000001.1"/>
</dbReference>
<dbReference type="Proteomes" id="UP001501337">
    <property type="component" value="Unassembled WGS sequence"/>
</dbReference>
<feature type="compositionally biased region" description="Basic and acidic residues" evidence="10">
    <location>
        <begin position="108"/>
        <end position="121"/>
    </location>
</feature>
<dbReference type="PANTHER" id="PTHR42987:SF4">
    <property type="entry name" value="PROTEASE SOHB-RELATED"/>
    <property type="match status" value="1"/>
</dbReference>
<dbReference type="CDD" id="cd07023">
    <property type="entry name" value="S49_Sppa_N_C"/>
    <property type="match status" value="1"/>
</dbReference>
<dbReference type="EMBL" id="BAABBO010000001">
    <property type="protein sequence ID" value="GAA3949347.1"/>
    <property type="molecule type" value="Genomic_DNA"/>
</dbReference>
<evidence type="ECO:0008006" key="16">
    <source>
        <dbReference type="Google" id="ProtNLM"/>
    </source>
</evidence>
<dbReference type="InterPro" id="IPR047272">
    <property type="entry name" value="S49_SppA_C"/>
</dbReference>
<evidence type="ECO:0000313" key="15">
    <source>
        <dbReference type="Proteomes" id="UP001501337"/>
    </source>
</evidence>
<feature type="domain" description="Peptidase S49 N-terminal proteobacteria" evidence="13">
    <location>
        <begin position="2"/>
        <end position="204"/>
    </location>
</feature>
<dbReference type="InterPro" id="IPR029045">
    <property type="entry name" value="ClpP/crotonase-like_dom_sf"/>
</dbReference>
<feature type="compositionally biased region" description="Low complexity" evidence="10">
    <location>
        <begin position="123"/>
        <end position="134"/>
    </location>
</feature>
<keyword evidence="5 11" id="KW-0812">Transmembrane</keyword>
<accession>A0ABP7NKP8</accession>
<dbReference type="Pfam" id="PF01343">
    <property type="entry name" value="Peptidase_S49"/>
    <property type="match status" value="1"/>
</dbReference>
<dbReference type="SUPFAM" id="SSF52096">
    <property type="entry name" value="ClpP/crotonase"/>
    <property type="match status" value="1"/>
</dbReference>
<evidence type="ECO:0000259" key="13">
    <source>
        <dbReference type="Pfam" id="PF08496"/>
    </source>
</evidence>
<keyword evidence="8 11" id="KW-1133">Transmembrane helix</keyword>
<evidence type="ECO:0000256" key="3">
    <source>
        <dbReference type="ARBA" id="ARBA00022475"/>
    </source>
</evidence>
<feature type="region of interest" description="Disordered" evidence="10">
    <location>
        <begin position="104"/>
        <end position="138"/>
    </location>
</feature>
<keyword evidence="4" id="KW-0645">Protease</keyword>
<keyword evidence="15" id="KW-1185">Reference proteome</keyword>
<evidence type="ECO:0000256" key="10">
    <source>
        <dbReference type="SAM" id="MobiDB-lite"/>
    </source>
</evidence>
<evidence type="ECO:0000256" key="6">
    <source>
        <dbReference type="ARBA" id="ARBA00022801"/>
    </source>
</evidence>
<evidence type="ECO:0000256" key="8">
    <source>
        <dbReference type="ARBA" id="ARBA00022989"/>
    </source>
</evidence>
<dbReference type="Pfam" id="PF08496">
    <property type="entry name" value="Peptidase_S49_N"/>
    <property type="match status" value="1"/>
</dbReference>
<comment type="subcellular location">
    <subcellularLocation>
        <location evidence="1">Cell membrane</location>
    </subcellularLocation>
</comment>
<name>A0ABP7NKP8_9GAMM</name>
<keyword evidence="6" id="KW-0378">Hydrolase</keyword>
<keyword evidence="7" id="KW-0720">Serine protease</keyword>
<evidence type="ECO:0000256" key="5">
    <source>
        <dbReference type="ARBA" id="ARBA00022692"/>
    </source>
</evidence>
<comment type="caution">
    <text evidence="14">The sequence shown here is derived from an EMBL/GenBank/DDBJ whole genome shotgun (WGS) entry which is preliminary data.</text>
</comment>
<evidence type="ECO:0000256" key="7">
    <source>
        <dbReference type="ARBA" id="ARBA00022825"/>
    </source>
</evidence>
<evidence type="ECO:0000256" key="9">
    <source>
        <dbReference type="ARBA" id="ARBA00023136"/>
    </source>
</evidence>
<dbReference type="PANTHER" id="PTHR42987">
    <property type="entry name" value="PEPTIDASE S49"/>
    <property type="match status" value="1"/>
</dbReference>
<proteinExistence type="inferred from homology"/>